<evidence type="ECO:0000256" key="3">
    <source>
        <dbReference type="ARBA" id="ARBA00023002"/>
    </source>
</evidence>
<sequence>MIKKLLLLMLLLKCSAGFAETIRTDVLVIGGGASGVAAAVQSARSNVKTLLIVQGSQLGGGINDRFNLYNTSLASGIYAEFGSRIREFYRSCPGYDSSRNVPLMVEPEIATALIKKMTDTAKNLTVKLNTSFKSIKKDGIGWVVTVTIDGRTAIIKAKLLVDATEKIDVAAAAASLTDSVKVMVPYDRYMPYNRGSQLYRTAIAVGDGMPGASKPFPAHSIPLGAVVAKDQDNLLITGKVMSTKDPSVQMSIGQGVGATAAYCIFFNTTTKNLKPRIIQGEILDHKGMLLPFADIKITDRDYRAIQQVGATGLLHGMQKVNGNRTDVLFMPDILVRTAEIKPFLNEIYSRSFLWFNSENPGELFTLANLLSYISEITLRDPVNLQDGLRKTWKTYYHFPTDFNPNRPATRREFAVLANRFLNPFARKVDMSGRLVN</sequence>
<dbReference type="EMBL" id="JBHTIA010000012">
    <property type="protein sequence ID" value="MFD0766262.1"/>
    <property type="molecule type" value="Genomic_DNA"/>
</dbReference>
<dbReference type="Pfam" id="PF12831">
    <property type="entry name" value="FAD_oxidored"/>
    <property type="match status" value="1"/>
</dbReference>
<dbReference type="RefSeq" id="WP_377144009.1">
    <property type="nucleotide sequence ID" value="NZ_JBHTIA010000012.1"/>
</dbReference>
<comment type="caution">
    <text evidence="7">The sequence shown here is derived from an EMBL/GenBank/DDBJ whole genome shotgun (WGS) entry which is preliminary data.</text>
</comment>
<feature type="signal peptide" evidence="6">
    <location>
        <begin position="1"/>
        <end position="19"/>
    </location>
</feature>
<organism evidence="7 8">
    <name type="scientific">Mucilaginibacter lutimaris</name>
    <dbReference type="NCBI Taxonomy" id="931629"/>
    <lineage>
        <taxon>Bacteria</taxon>
        <taxon>Pseudomonadati</taxon>
        <taxon>Bacteroidota</taxon>
        <taxon>Sphingobacteriia</taxon>
        <taxon>Sphingobacteriales</taxon>
        <taxon>Sphingobacteriaceae</taxon>
        <taxon>Mucilaginibacter</taxon>
    </lineage>
</organism>
<keyword evidence="6" id="KW-0732">Signal</keyword>
<feature type="chain" id="PRO_5046164922" evidence="6">
    <location>
        <begin position="20"/>
        <end position="436"/>
    </location>
</feature>
<evidence type="ECO:0000256" key="1">
    <source>
        <dbReference type="ARBA" id="ARBA00022485"/>
    </source>
</evidence>
<evidence type="ECO:0000256" key="2">
    <source>
        <dbReference type="ARBA" id="ARBA00022723"/>
    </source>
</evidence>
<dbReference type="PANTHER" id="PTHR43498">
    <property type="entry name" value="FERREDOXIN:COB-COM HETERODISULFIDE REDUCTASE SUBUNIT A"/>
    <property type="match status" value="1"/>
</dbReference>
<reference evidence="8" key="1">
    <citation type="journal article" date="2019" name="Int. J. Syst. Evol. Microbiol.">
        <title>The Global Catalogue of Microorganisms (GCM) 10K type strain sequencing project: providing services to taxonomists for standard genome sequencing and annotation.</title>
        <authorList>
            <consortium name="The Broad Institute Genomics Platform"/>
            <consortium name="The Broad Institute Genome Sequencing Center for Infectious Disease"/>
            <person name="Wu L."/>
            <person name="Ma J."/>
        </authorList>
    </citation>
    <scope>NUCLEOTIDE SEQUENCE [LARGE SCALE GENOMIC DNA]</scope>
    <source>
        <strain evidence="8">CCUG 60742</strain>
    </source>
</reference>
<keyword evidence="5" id="KW-0411">Iron-sulfur</keyword>
<dbReference type="PANTHER" id="PTHR43498:SF1">
    <property type="entry name" value="COB--COM HETERODISULFIDE REDUCTASE IRON-SULFUR SUBUNIT A"/>
    <property type="match status" value="1"/>
</dbReference>
<proteinExistence type="predicted"/>
<protein>
    <submittedName>
        <fullName evidence="7">FAD-dependent oxidoreductase</fullName>
    </submittedName>
</protein>
<evidence type="ECO:0000256" key="6">
    <source>
        <dbReference type="SAM" id="SignalP"/>
    </source>
</evidence>
<name>A0ABW2ZJH0_9SPHI</name>
<evidence type="ECO:0000313" key="8">
    <source>
        <dbReference type="Proteomes" id="UP001597073"/>
    </source>
</evidence>
<dbReference type="InterPro" id="IPR039650">
    <property type="entry name" value="HdrA-like"/>
</dbReference>
<evidence type="ECO:0000256" key="5">
    <source>
        <dbReference type="ARBA" id="ARBA00023014"/>
    </source>
</evidence>
<keyword evidence="3" id="KW-0560">Oxidoreductase</keyword>
<keyword evidence="4" id="KW-0408">Iron</keyword>
<accession>A0ABW2ZJH0</accession>
<evidence type="ECO:0000256" key="4">
    <source>
        <dbReference type="ARBA" id="ARBA00023004"/>
    </source>
</evidence>
<keyword evidence="2" id="KW-0479">Metal-binding</keyword>
<dbReference type="Proteomes" id="UP001597073">
    <property type="component" value="Unassembled WGS sequence"/>
</dbReference>
<dbReference type="SUPFAM" id="SSF51905">
    <property type="entry name" value="FAD/NAD(P)-binding domain"/>
    <property type="match status" value="1"/>
</dbReference>
<dbReference type="Gene3D" id="3.50.50.60">
    <property type="entry name" value="FAD/NAD(P)-binding domain"/>
    <property type="match status" value="1"/>
</dbReference>
<evidence type="ECO:0000313" key="7">
    <source>
        <dbReference type="EMBL" id="MFD0766262.1"/>
    </source>
</evidence>
<keyword evidence="8" id="KW-1185">Reference proteome</keyword>
<keyword evidence="1" id="KW-0004">4Fe-4S</keyword>
<gene>
    <name evidence="7" type="ORF">ACFQZI_15470</name>
</gene>
<dbReference type="InterPro" id="IPR036188">
    <property type="entry name" value="FAD/NAD-bd_sf"/>
</dbReference>